<sequence length="70" mass="7664">MEKTHTAPRPTAAEPDAADTIVPMPPDGALVRSARLKKIQTTAMLLLFLAAIIKLSRPQFAVGRQLHHPR</sequence>
<protein>
    <submittedName>
        <fullName evidence="2">L-galactonate transporter</fullName>
    </submittedName>
</protein>
<accession>A0A4U9HBF7</accession>
<dbReference type="EMBL" id="LR590463">
    <property type="protein sequence ID" value="VTP61100.1"/>
    <property type="molecule type" value="Genomic_DNA"/>
</dbReference>
<dbReference type="AlphaFoldDB" id="A0A4U9HBF7"/>
<organism evidence="2 3">
    <name type="scientific">Serratia rubidaea</name>
    <name type="common">Serratia marinorubra</name>
    <dbReference type="NCBI Taxonomy" id="61652"/>
    <lineage>
        <taxon>Bacteria</taxon>
        <taxon>Pseudomonadati</taxon>
        <taxon>Pseudomonadota</taxon>
        <taxon>Gammaproteobacteria</taxon>
        <taxon>Enterobacterales</taxon>
        <taxon>Yersiniaceae</taxon>
        <taxon>Serratia</taxon>
    </lineage>
</organism>
<evidence type="ECO:0000256" key="1">
    <source>
        <dbReference type="SAM" id="MobiDB-lite"/>
    </source>
</evidence>
<dbReference type="Proteomes" id="UP000307968">
    <property type="component" value="Chromosome"/>
</dbReference>
<name>A0A4U9HBF7_SERRU</name>
<feature type="region of interest" description="Disordered" evidence="1">
    <location>
        <begin position="1"/>
        <end position="21"/>
    </location>
</feature>
<reference evidence="2 3" key="1">
    <citation type="submission" date="2019-05" db="EMBL/GenBank/DDBJ databases">
        <authorList>
            <consortium name="Pathogen Informatics"/>
        </authorList>
    </citation>
    <scope>NUCLEOTIDE SEQUENCE [LARGE SCALE GENOMIC DNA]</scope>
    <source>
        <strain evidence="2 3">NCTC12971</strain>
    </source>
</reference>
<evidence type="ECO:0000313" key="2">
    <source>
        <dbReference type="EMBL" id="VTP61100.1"/>
    </source>
</evidence>
<gene>
    <name evidence="2" type="primary">yjjL_3</name>
    <name evidence="2" type="ORF">NCTC12971_01608</name>
</gene>
<proteinExistence type="predicted"/>
<evidence type="ECO:0000313" key="3">
    <source>
        <dbReference type="Proteomes" id="UP000307968"/>
    </source>
</evidence>